<evidence type="ECO:0000256" key="10">
    <source>
        <dbReference type="SAM" id="MobiDB-lite"/>
    </source>
</evidence>
<dbReference type="PROSITE" id="PS51162">
    <property type="entry name" value="THYROGLOBULIN_1_2"/>
    <property type="match status" value="6"/>
</dbReference>
<feature type="domain" description="Thyroglobulin type-1" evidence="14">
    <location>
        <begin position="401"/>
        <end position="470"/>
    </location>
</feature>
<feature type="domain" description="Thyroglobulin type-1" evidence="14">
    <location>
        <begin position="604"/>
        <end position="675"/>
    </location>
</feature>
<evidence type="ECO:0000313" key="15">
    <source>
        <dbReference type="Proteomes" id="UP001652625"/>
    </source>
</evidence>
<dbReference type="SMART" id="SM00131">
    <property type="entry name" value="KU"/>
    <property type="match status" value="2"/>
</dbReference>
<evidence type="ECO:0000259" key="14">
    <source>
        <dbReference type="PROSITE" id="PS51162"/>
    </source>
</evidence>
<dbReference type="InterPro" id="IPR000716">
    <property type="entry name" value="Thyroglobulin_1"/>
</dbReference>
<dbReference type="PROSITE" id="PS50279">
    <property type="entry name" value="BPTI_KUNITZ_2"/>
    <property type="match status" value="2"/>
</dbReference>
<proteinExistence type="predicted"/>
<dbReference type="InterPro" id="IPR036857">
    <property type="entry name" value="Thyroglobulin_1_sf"/>
</dbReference>
<sequence length="1151" mass="126462">MLIKFSVFATFILQVFNFPLATITESSSSFVTAPLCPIPLDIVIVIDSSGSVQKEWNDIIDHAQYFASTFNVSEQHTRIGIVDFSAVANVYKTVDNENTEEQVYNALESLRARPQNGETWLNLALQRTIELFGSATPQRENVRKIMVLYTDGKMTNKDEESLKNLIKSHRLVSVESYIVQVNNDSHESTLHEVASSKLHIFKLSGEPVESGKSFLNDAVCFNIDNDCTTPSPINPGCVKTTKPPCVTTTPSSQGGDCSTFTTPSTTTSTTPSTTTKSVDYNDCTTPTPAATGVNCGIATVISTTPQGLSYSTVTVQSKCLLEKMHATWLVESKVPTAVPVFIPDCNSDGKYNKIQHHEGTGYYWCVDPNTGDIIEGTTKDEGNSSDLPNCEIKDDTQSSNLTSCLKDRASKLKLSEKIPDLNIPECNPKDGLYESLQIGNEGRFKWCVDRFTGKLIEGTITDGAEKQPHCSDILVNSKCLAQKEVGPCKGAVSAFYFNKETLKCEPFMYGGCNGNENNFQTLVDCQKACGNLSKCLIEREVARSKNNPYIPECTYDGLYNQVQNYAGNYWCVDIVKGTLIKGSMLQGKVPSCDQGKSVSENEFPANCLKELTSKKILVGTFVPQCDENGYYREIQVHGSTGNSWCVHKYEGTEIEGTRVGPGRNLKCPYASNPDCLLPQNSGLKEQPDLERSGCFELFPRFYYDWQQEKCVSFSYNGCGGNKNNFKSLEECQLNCNVTQGSPIHFQQEVDGTSETKIPSETPAFPISESEIIPTEKIPLGTPCSVVADFAKQVANSNKLLLGNYIPQCDQNGNYNPLQSHASTGIRWCVDVKTGVEIKGTRVNPGQNDPKCETSYSGNSVASTAMPSPDFVVIPVLTPPPTSKPTSVPTCLERASLNQQVTGAYVPQCEANGKYQVLQRHGSTGYKWCVDPNSGEEIPGTRFGPGIKDPVCDKVTVKQTHYAISPAGINVSIVTPTVATPTLNSSEKKSNCNFTIGTNLVKLGCYRDAQQVPRPLPVLLFDDEGSAEQHGDWAAYVNNVVCKCAVETEKRGWYTFGIQKYGACYSGPDEGRYKEDGQAKDKMCIGEDLQTCSTTNTQACVGITDGDQSTMANYIYMIKTDSHQSIRVIQYDKKKRSIPKKLIKRNKDKKHL</sequence>
<dbReference type="CDD" id="cd01450">
    <property type="entry name" value="vWFA_subfamily_ECM"/>
    <property type="match status" value="1"/>
</dbReference>
<feature type="domain" description="BPTI/Kunitz inhibitor" evidence="13">
    <location>
        <begin position="675"/>
        <end position="735"/>
    </location>
</feature>
<dbReference type="Gene3D" id="3.40.50.410">
    <property type="entry name" value="von Willebrand factor, type A domain"/>
    <property type="match status" value="1"/>
</dbReference>
<comment type="subcellular location">
    <subcellularLocation>
        <location evidence="1">Secreted</location>
        <location evidence="1">Extracellular space</location>
        <location evidence="1">Extracellular matrix</location>
    </subcellularLocation>
</comment>
<feature type="chain" id="PRO_5046491250" evidence="11">
    <location>
        <begin position="18"/>
        <end position="1151"/>
    </location>
</feature>
<evidence type="ECO:0000256" key="1">
    <source>
        <dbReference type="ARBA" id="ARBA00004498"/>
    </source>
</evidence>
<organism evidence="15 16">
    <name type="scientific">Hydra vulgaris</name>
    <name type="common">Hydra</name>
    <name type="synonym">Hydra attenuata</name>
    <dbReference type="NCBI Taxonomy" id="6087"/>
    <lineage>
        <taxon>Eukaryota</taxon>
        <taxon>Metazoa</taxon>
        <taxon>Cnidaria</taxon>
        <taxon>Hydrozoa</taxon>
        <taxon>Hydroidolina</taxon>
        <taxon>Anthoathecata</taxon>
        <taxon>Aplanulata</taxon>
        <taxon>Hydridae</taxon>
        <taxon>Hydra</taxon>
    </lineage>
</organism>
<dbReference type="Proteomes" id="UP001652625">
    <property type="component" value="Chromosome 01"/>
</dbReference>
<feature type="domain" description="Thyroglobulin type-1" evidence="14">
    <location>
        <begin position="887"/>
        <end position="951"/>
    </location>
</feature>
<dbReference type="GeneID" id="100208971"/>
<dbReference type="InterPro" id="IPR051950">
    <property type="entry name" value="Dev_reg/Prot_inhib"/>
</dbReference>
<evidence type="ECO:0000313" key="16">
    <source>
        <dbReference type="RefSeq" id="XP_065644378.1"/>
    </source>
</evidence>
<dbReference type="Pfam" id="PF00014">
    <property type="entry name" value="Kunitz_BPTI"/>
    <property type="match status" value="2"/>
</dbReference>
<keyword evidence="15" id="KW-1185">Reference proteome</keyword>
<keyword evidence="3" id="KW-0272">Extracellular matrix</keyword>
<evidence type="ECO:0000259" key="12">
    <source>
        <dbReference type="PROSITE" id="PS50234"/>
    </source>
</evidence>
<dbReference type="Gene3D" id="4.10.800.10">
    <property type="entry name" value="Thyroglobulin type-1"/>
    <property type="match status" value="6"/>
</dbReference>
<dbReference type="SUPFAM" id="SSF57362">
    <property type="entry name" value="BPTI-like"/>
    <property type="match status" value="2"/>
</dbReference>
<dbReference type="InterPro" id="IPR020901">
    <property type="entry name" value="Prtase_inh_Kunz-CS"/>
</dbReference>
<keyword evidence="4" id="KW-0646">Protease inhibitor</keyword>
<dbReference type="SMART" id="SM00327">
    <property type="entry name" value="VWA"/>
    <property type="match status" value="1"/>
</dbReference>
<name>A0ABM4B6B4_HYDVU</name>
<comment type="caution">
    <text evidence="9">Lacks conserved residue(s) required for the propagation of feature annotation.</text>
</comment>
<dbReference type="PRINTS" id="PR00759">
    <property type="entry name" value="BASICPTASE"/>
</dbReference>
<dbReference type="CDD" id="cd00191">
    <property type="entry name" value="TY"/>
    <property type="match status" value="4"/>
</dbReference>
<dbReference type="Pfam" id="PF00092">
    <property type="entry name" value="VWA"/>
    <property type="match status" value="1"/>
</dbReference>
<keyword evidence="7" id="KW-0176">Collagen</keyword>
<gene>
    <name evidence="16" type="primary">LOC100208971</name>
</gene>
<evidence type="ECO:0000256" key="11">
    <source>
        <dbReference type="SAM" id="SignalP"/>
    </source>
</evidence>
<feature type="domain" description="Thyroglobulin type-1" evidence="14">
    <location>
        <begin position="532"/>
        <end position="592"/>
    </location>
</feature>
<evidence type="ECO:0000256" key="8">
    <source>
        <dbReference type="ARBA" id="ARBA00023157"/>
    </source>
</evidence>
<protein>
    <submittedName>
        <fullName evidence="16">Uncharacterized protein LOC100208971 isoform X4</fullName>
    </submittedName>
</protein>
<dbReference type="SMART" id="SM00211">
    <property type="entry name" value="TY"/>
    <property type="match status" value="6"/>
</dbReference>
<feature type="domain" description="Thyroglobulin type-1" evidence="14">
    <location>
        <begin position="316"/>
        <end position="390"/>
    </location>
</feature>
<dbReference type="SUPFAM" id="SSF57610">
    <property type="entry name" value="Thyroglobulin type-1 domain"/>
    <property type="match status" value="6"/>
</dbReference>
<dbReference type="RefSeq" id="XP_065644378.1">
    <property type="nucleotide sequence ID" value="XM_065788306.1"/>
</dbReference>
<dbReference type="PANTHER" id="PTHR12352:SF3">
    <property type="entry name" value="NIDOGEN-2"/>
    <property type="match status" value="1"/>
</dbReference>
<evidence type="ECO:0000256" key="9">
    <source>
        <dbReference type="PROSITE-ProRule" id="PRU00500"/>
    </source>
</evidence>
<dbReference type="InterPro" id="IPR002035">
    <property type="entry name" value="VWF_A"/>
</dbReference>
<keyword evidence="2" id="KW-0964">Secreted</keyword>
<keyword evidence="8" id="KW-1015">Disulfide bond</keyword>
<dbReference type="Pfam" id="PF00086">
    <property type="entry name" value="Thyroglobulin_1"/>
    <property type="match status" value="6"/>
</dbReference>
<feature type="signal peptide" evidence="11">
    <location>
        <begin position="1"/>
        <end position="17"/>
    </location>
</feature>
<keyword evidence="5" id="KW-0677">Repeat</keyword>
<accession>A0ABM4B6B4</accession>
<keyword evidence="6" id="KW-0722">Serine protease inhibitor</keyword>
<keyword evidence="11" id="KW-0732">Signal</keyword>
<evidence type="ECO:0000256" key="7">
    <source>
        <dbReference type="ARBA" id="ARBA00023119"/>
    </source>
</evidence>
<feature type="domain" description="BPTI/Kunitz inhibitor" evidence="13">
    <location>
        <begin position="479"/>
        <end position="529"/>
    </location>
</feature>
<evidence type="ECO:0000256" key="3">
    <source>
        <dbReference type="ARBA" id="ARBA00022530"/>
    </source>
</evidence>
<dbReference type="PROSITE" id="PS00280">
    <property type="entry name" value="BPTI_KUNITZ_1"/>
    <property type="match status" value="2"/>
</dbReference>
<evidence type="ECO:0000256" key="4">
    <source>
        <dbReference type="ARBA" id="ARBA00022690"/>
    </source>
</evidence>
<evidence type="ECO:0000256" key="5">
    <source>
        <dbReference type="ARBA" id="ARBA00022737"/>
    </source>
</evidence>
<dbReference type="PROSITE" id="PS00484">
    <property type="entry name" value="THYROGLOBULIN_1_1"/>
    <property type="match status" value="4"/>
</dbReference>
<evidence type="ECO:0000256" key="6">
    <source>
        <dbReference type="ARBA" id="ARBA00022900"/>
    </source>
</evidence>
<dbReference type="PANTHER" id="PTHR12352">
    <property type="entry name" value="SECRETED MODULAR CALCIUM-BINDING PROTEIN"/>
    <property type="match status" value="1"/>
</dbReference>
<evidence type="ECO:0000256" key="2">
    <source>
        <dbReference type="ARBA" id="ARBA00022525"/>
    </source>
</evidence>
<dbReference type="PROSITE" id="PS50234">
    <property type="entry name" value="VWFA"/>
    <property type="match status" value="1"/>
</dbReference>
<reference evidence="16" key="2">
    <citation type="submission" date="2025-08" db="UniProtKB">
        <authorList>
            <consortium name="RefSeq"/>
        </authorList>
    </citation>
    <scope>IDENTIFICATION</scope>
</reference>
<dbReference type="SUPFAM" id="SSF53300">
    <property type="entry name" value="vWA-like"/>
    <property type="match status" value="1"/>
</dbReference>
<feature type="domain" description="Thyroglobulin type-1" evidence="14">
    <location>
        <begin position="780"/>
        <end position="851"/>
    </location>
</feature>
<dbReference type="InterPro" id="IPR002223">
    <property type="entry name" value="Kunitz_BPTI"/>
</dbReference>
<feature type="domain" description="VWFA" evidence="12">
    <location>
        <begin position="41"/>
        <end position="223"/>
    </location>
</feature>
<reference evidence="15" key="1">
    <citation type="submission" date="2025-05" db="UniProtKB">
        <authorList>
            <consortium name="RefSeq"/>
        </authorList>
    </citation>
    <scope>NUCLEOTIDE SEQUENCE [LARGE SCALE GENOMIC DNA]</scope>
</reference>
<evidence type="ECO:0000259" key="13">
    <source>
        <dbReference type="PROSITE" id="PS50279"/>
    </source>
</evidence>
<dbReference type="CDD" id="cd00109">
    <property type="entry name" value="Kunitz-type"/>
    <property type="match status" value="2"/>
</dbReference>
<feature type="region of interest" description="Disordered" evidence="10">
    <location>
        <begin position="840"/>
        <end position="859"/>
    </location>
</feature>
<dbReference type="InterPro" id="IPR036465">
    <property type="entry name" value="vWFA_dom_sf"/>
</dbReference>
<dbReference type="Gene3D" id="4.10.410.10">
    <property type="entry name" value="Pancreatic trypsin inhibitor Kunitz domain"/>
    <property type="match status" value="2"/>
</dbReference>
<dbReference type="InterPro" id="IPR036880">
    <property type="entry name" value="Kunitz_BPTI_sf"/>
</dbReference>